<dbReference type="Proteomes" id="UP000238392">
    <property type="component" value="Unassembled WGS sequence"/>
</dbReference>
<dbReference type="AlphaFoldDB" id="A0A2T0WJD8"/>
<evidence type="ECO:0000313" key="1">
    <source>
        <dbReference type="EMBL" id="PRY86772.1"/>
    </source>
</evidence>
<reference evidence="1 2" key="1">
    <citation type="submission" date="2018-03" db="EMBL/GenBank/DDBJ databases">
        <title>Genomic Encyclopedia of Archaeal and Bacterial Type Strains, Phase II (KMG-II): from individual species to whole genera.</title>
        <authorList>
            <person name="Goeker M."/>
        </authorList>
    </citation>
    <scope>NUCLEOTIDE SEQUENCE [LARGE SCALE GENOMIC DNA]</scope>
    <source>
        <strain evidence="1 2">DSM 100212</strain>
    </source>
</reference>
<dbReference type="EMBL" id="PVTQ01000011">
    <property type="protein sequence ID" value="PRY86772.1"/>
    <property type="molecule type" value="Genomic_DNA"/>
</dbReference>
<keyword evidence="2" id="KW-1185">Reference proteome</keyword>
<organism evidence="1 2">
    <name type="scientific">Donghicola tyrosinivorans</name>
    <dbReference type="NCBI Taxonomy" id="1652492"/>
    <lineage>
        <taxon>Bacteria</taxon>
        <taxon>Pseudomonadati</taxon>
        <taxon>Pseudomonadota</taxon>
        <taxon>Alphaproteobacteria</taxon>
        <taxon>Rhodobacterales</taxon>
        <taxon>Roseobacteraceae</taxon>
        <taxon>Donghicola</taxon>
    </lineage>
</organism>
<protein>
    <submittedName>
        <fullName evidence="1">Uncharacterized protein</fullName>
    </submittedName>
</protein>
<sequence length="76" mass="8380">MSENFLAILSEQNFLSCVVYFGGKFLTLFKCSIDFLEDWQTFIVGVFAFLGVTKTLKHNAKEAALGSGCIDFQSAA</sequence>
<comment type="caution">
    <text evidence="1">The sequence shown here is derived from an EMBL/GenBank/DDBJ whole genome shotgun (WGS) entry which is preliminary data.</text>
</comment>
<proteinExistence type="predicted"/>
<evidence type="ECO:0000313" key="2">
    <source>
        <dbReference type="Proteomes" id="UP000238392"/>
    </source>
</evidence>
<dbReference type="RefSeq" id="WP_106266211.1">
    <property type="nucleotide sequence ID" value="NZ_PVTQ01000011.1"/>
</dbReference>
<name>A0A2T0WJD8_9RHOB</name>
<accession>A0A2T0WJD8</accession>
<gene>
    <name evidence="1" type="ORF">CLV74_1111</name>
</gene>